<name>A0ACB7FBE3_NIBAL</name>
<evidence type="ECO:0000313" key="1">
    <source>
        <dbReference type="EMBL" id="KAG8011218.1"/>
    </source>
</evidence>
<comment type="caution">
    <text evidence="1">The sequence shown here is derived from an EMBL/GenBank/DDBJ whole genome shotgun (WGS) entry which is preliminary data.</text>
</comment>
<gene>
    <name evidence="1" type="ORF">GBF38_005916</name>
</gene>
<dbReference type="Proteomes" id="UP000805704">
    <property type="component" value="Chromosome 14"/>
</dbReference>
<sequence>FAEQPERKIHREVFTQLNFYIFLCVSSCTAKAAVATGADRCHSNHDRGISRSHGKSVTFSCHSLAAAEVPAGIVRAPPDIDLLKTPLSGHRH</sequence>
<feature type="non-terminal residue" evidence="1">
    <location>
        <position position="1"/>
    </location>
</feature>
<accession>A0ACB7FBE3</accession>
<reference evidence="1" key="1">
    <citation type="submission" date="2020-04" db="EMBL/GenBank/DDBJ databases">
        <title>A chromosome-scale assembly and high-density genetic map of the yellow drum (Nibea albiflora) genome.</title>
        <authorList>
            <person name="Xu D."/>
            <person name="Zhang W."/>
            <person name="Chen R."/>
            <person name="Tan P."/>
            <person name="Wang L."/>
            <person name="Song H."/>
            <person name="Tian L."/>
            <person name="Zhu Q."/>
            <person name="Wang B."/>
        </authorList>
    </citation>
    <scope>NUCLEOTIDE SEQUENCE</scope>
    <source>
        <strain evidence="1">ZJHYS-2018</strain>
    </source>
</reference>
<proteinExistence type="predicted"/>
<dbReference type="EMBL" id="CM024802">
    <property type="protein sequence ID" value="KAG8011218.1"/>
    <property type="molecule type" value="Genomic_DNA"/>
</dbReference>
<organism evidence="1 2">
    <name type="scientific">Nibea albiflora</name>
    <name type="common">Yellow drum</name>
    <name type="synonym">Corvina albiflora</name>
    <dbReference type="NCBI Taxonomy" id="240163"/>
    <lineage>
        <taxon>Eukaryota</taxon>
        <taxon>Metazoa</taxon>
        <taxon>Chordata</taxon>
        <taxon>Craniata</taxon>
        <taxon>Vertebrata</taxon>
        <taxon>Euteleostomi</taxon>
        <taxon>Actinopterygii</taxon>
        <taxon>Neopterygii</taxon>
        <taxon>Teleostei</taxon>
        <taxon>Neoteleostei</taxon>
        <taxon>Acanthomorphata</taxon>
        <taxon>Eupercaria</taxon>
        <taxon>Sciaenidae</taxon>
        <taxon>Nibea</taxon>
    </lineage>
</organism>
<evidence type="ECO:0000313" key="2">
    <source>
        <dbReference type="Proteomes" id="UP000805704"/>
    </source>
</evidence>
<protein>
    <submittedName>
        <fullName evidence="1">Uncharacterized protein</fullName>
    </submittedName>
</protein>
<keyword evidence="2" id="KW-1185">Reference proteome</keyword>